<dbReference type="Proteomes" id="UP000198341">
    <property type="component" value="Chromosome 8"/>
</dbReference>
<evidence type="ECO:0000313" key="2">
    <source>
        <dbReference type="Proteomes" id="UP000198341"/>
    </source>
</evidence>
<gene>
    <name evidence="1" type="ORF">Bathy08g04945</name>
</gene>
<accession>K8F803</accession>
<protein>
    <submittedName>
        <fullName evidence="1">Uncharacterized protein</fullName>
    </submittedName>
</protein>
<evidence type="ECO:0000313" key="1">
    <source>
        <dbReference type="EMBL" id="CCO17738.1"/>
    </source>
</evidence>
<reference evidence="1 2" key="1">
    <citation type="submission" date="2011-10" db="EMBL/GenBank/DDBJ databases">
        <authorList>
            <person name="Genoscope - CEA"/>
        </authorList>
    </citation>
    <scope>NUCLEOTIDE SEQUENCE [LARGE SCALE GENOMIC DNA]</scope>
    <source>
        <strain evidence="1 2">RCC 1105</strain>
    </source>
</reference>
<proteinExistence type="predicted"/>
<organism evidence="1 2">
    <name type="scientific">Bathycoccus prasinos</name>
    <dbReference type="NCBI Taxonomy" id="41875"/>
    <lineage>
        <taxon>Eukaryota</taxon>
        <taxon>Viridiplantae</taxon>
        <taxon>Chlorophyta</taxon>
        <taxon>Mamiellophyceae</taxon>
        <taxon>Mamiellales</taxon>
        <taxon>Bathycoccaceae</taxon>
        <taxon>Bathycoccus</taxon>
    </lineage>
</organism>
<dbReference type="AlphaFoldDB" id="K8F803"/>
<dbReference type="RefSeq" id="XP_007511617.1">
    <property type="nucleotide sequence ID" value="XM_007511555.1"/>
</dbReference>
<sequence length="105" mass="12568">MAFSTQVIVVLIRTLIPRATNWQHVTFIATNAYVYDYTYHIIFTVHICTRNYEKTFQKLSKTFQKLSKNFPKTLVFLVRNVNDNRKKLSKNFRKTFVFLVRNVND</sequence>
<dbReference type="GeneID" id="19014474"/>
<dbReference type="EMBL" id="FO082271">
    <property type="protein sequence ID" value="CCO17738.1"/>
    <property type="molecule type" value="Genomic_DNA"/>
</dbReference>
<keyword evidence="2" id="KW-1185">Reference proteome</keyword>
<dbReference type="KEGG" id="bpg:Bathy08g04945"/>
<name>K8F803_9CHLO</name>